<dbReference type="Pfam" id="PF13302">
    <property type="entry name" value="Acetyltransf_3"/>
    <property type="match status" value="1"/>
</dbReference>
<evidence type="ECO:0000259" key="1">
    <source>
        <dbReference type="PROSITE" id="PS51186"/>
    </source>
</evidence>
<protein>
    <submittedName>
        <fullName evidence="2">GCN5-related N-acetyltransferase</fullName>
    </submittedName>
</protein>
<dbReference type="Gene3D" id="3.40.630.30">
    <property type="match status" value="1"/>
</dbReference>
<keyword evidence="2" id="KW-0808">Transferase</keyword>
<proteinExistence type="predicted"/>
<dbReference type="eggNOG" id="COG1670">
    <property type="taxonomic scope" value="Bacteria"/>
</dbReference>
<dbReference type="PANTHER" id="PTHR43415">
    <property type="entry name" value="SPERMIDINE N(1)-ACETYLTRANSFERASE"/>
    <property type="match status" value="1"/>
</dbReference>
<dbReference type="SUPFAM" id="SSF55729">
    <property type="entry name" value="Acyl-CoA N-acyltransferases (Nat)"/>
    <property type="match status" value="1"/>
</dbReference>
<feature type="domain" description="N-acetyltransferase" evidence="1">
    <location>
        <begin position="11"/>
        <end position="175"/>
    </location>
</feature>
<sequence length="184" mass="21358">MDNANQSLPQVILRAMEPEDLDIIYDIENDQDIWCVSSTNMPFSRFTLHEYIASSTGDIYTDKQVRLIVTNTLQEFIGIIDLCNFNPQHQRAEVGIVVQRRYRDKGYGKAALIQLINYAHTVLHVHQLYALVSVENTYSVKLFKKAGFILDTELKEWLFDGDKYHNVYLMHFFCKKATKNFAGK</sequence>
<dbReference type="STRING" id="688246.Premu_1354"/>
<dbReference type="CDD" id="cd04301">
    <property type="entry name" value="NAT_SF"/>
    <property type="match status" value="1"/>
</dbReference>
<dbReference type="PROSITE" id="PS51186">
    <property type="entry name" value="GNAT"/>
    <property type="match status" value="1"/>
</dbReference>
<accession>F8NAC0</accession>
<reference evidence="3" key="1">
    <citation type="journal article" date="2011" name="Stand. Genomic Sci.">
        <title>Non-contiguous finished genome sequence of the opportunistic oral pathogen Prevotella multisaccharivorax type strain (PPPA20).</title>
        <authorList>
            <person name="Pati A."/>
            <person name="Gronow S."/>
            <person name="Lu M."/>
            <person name="Lapidus A."/>
            <person name="Nolan M."/>
            <person name="Lucas S."/>
            <person name="Hammon N."/>
            <person name="Deshpande S."/>
            <person name="Cheng J.F."/>
            <person name="Tapia R."/>
            <person name="Han C."/>
            <person name="Goodwin L."/>
            <person name="Pitluck S."/>
            <person name="Liolios K."/>
            <person name="Pagani I."/>
            <person name="Mavromatis K."/>
            <person name="Mikhailova N."/>
            <person name="Huntemann M."/>
            <person name="Chen A."/>
            <person name="Palaniappan K."/>
            <person name="Land M."/>
            <person name="Hauser L."/>
            <person name="Detter J.C."/>
            <person name="Brambilla E.M."/>
            <person name="Rohde M."/>
            <person name="Goker M."/>
            <person name="Woyke T."/>
            <person name="Bristow J."/>
            <person name="Eisen J.A."/>
            <person name="Markowitz V."/>
            <person name="Hugenholtz P."/>
            <person name="Kyrpides N.C."/>
            <person name="Klenk H.P."/>
            <person name="Ivanova N."/>
        </authorList>
    </citation>
    <scope>NUCLEOTIDE SEQUENCE [LARGE SCALE GENOMIC DNA]</scope>
    <source>
        <strain evidence="3">DSM 17128</strain>
    </source>
</reference>
<dbReference type="Proteomes" id="UP000002772">
    <property type="component" value="Unassembled WGS sequence"/>
</dbReference>
<dbReference type="RefSeq" id="WP_007574072.1">
    <property type="nucleotide sequence ID" value="NZ_BPTS01000001.1"/>
</dbReference>
<organism evidence="2 3">
    <name type="scientific">Hallella multisaccharivorax DSM 17128</name>
    <dbReference type="NCBI Taxonomy" id="688246"/>
    <lineage>
        <taxon>Bacteria</taxon>
        <taxon>Pseudomonadati</taxon>
        <taxon>Bacteroidota</taxon>
        <taxon>Bacteroidia</taxon>
        <taxon>Bacteroidales</taxon>
        <taxon>Prevotellaceae</taxon>
        <taxon>Hallella</taxon>
    </lineage>
</organism>
<evidence type="ECO:0000313" key="2">
    <source>
        <dbReference type="EMBL" id="EGN56783.1"/>
    </source>
</evidence>
<dbReference type="InterPro" id="IPR016181">
    <property type="entry name" value="Acyl_CoA_acyltransferase"/>
</dbReference>
<dbReference type="PANTHER" id="PTHR43415:SF3">
    <property type="entry name" value="GNAT-FAMILY ACETYLTRANSFERASE"/>
    <property type="match status" value="1"/>
</dbReference>
<gene>
    <name evidence="2" type="ORF">Premu_1354</name>
</gene>
<dbReference type="EMBL" id="GL945017">
    <property type="protein sequence ID" value="EGN56783.1"/>
    <property type="molecule type" value="Genomic_DNA"/>
</dbReference>
<evidence type="ECO:0000313" key="3">
    <source>
        <dbReference type="Proteomes" id="UP000002772"/>
    </source>
</evidence>
<dbReference type="AlphaFoldDB" id="F8NAC0"/>
<name>F8NAC0_9BACT</name>
<dbReference type="GO" id="GO:0016747">
    <property type="term" value="F:acyltransferase activity, transferring groups other than amino-acyl groups"/>
    <property type="evidence" value="ECO:0007669"/>
    <property type="project" value="InterPro"/>
</dbReference>
<dbReference type="HOGENOM" id="CLU_013985_3_2_10"/>
<dbReference type="OrthoDB" id="893030at2"/>
<keyword evidence="3" id="KW-1185">Reference proteome</keyword>
<dbReference type="InterPro" id="IPR000182">
    <property type="entry name" value="GNAT_dom"/>
</dbReference>